<keyword evidence="6 12" id="KW-0255">Endonuclease</keyword>
<feature type="binding site" evidence="15">
    <location>
        <position position="162"/>
    </location>
    <ligand>
        <name>Zn(2+)</name>
        <dbReference type="ChEBI" id="CHEBI:29105"/>
        <label>1</label>
        <note>catalytic</note>
    </ligand>
</feature>
<feature type="binding site" evidence="15">
    <location>
        <position position="140"/>
    </location>
    <ligand>
        <name>Zn(2+)</name>
        <dbReference type="ChEBI" id="CHEBI:29105"/>
        <label>1</label>
        <note>catalytic</note>
    </ligand>
</feature>
<dbReference type="PANTHER" id="PTHR43694:SF4">
    <property type="entry name" value="RIBONUCLEASE J 2"/>
    <property type="match status" value="1"/>
</dbReference>
<comment type="cofactor">
    <cofactor evidence="13 15">
        <name>Zn(2+)</name>
        <dbReference type="ChEBI" id="CHEBI:29105"/>
    </cofactor>
    <text evidence="13 15">Binds 2 Zn(2+) ions per subunit. It is not clear if Zn(2+) or Mg(2+) is physiologically important.</text>
</comment>
<feature type="binding site" evidence="15">
    <location>
        <position position="76"/>
    </location>
    <ligand>
        <name>Zn(2+)</name>
        <dbReference type="ChEBI" id="CHEBI:29105"/>
        <label>1</label>
        <note>catalytic</note>
    </ligand>
</feature>
<keyword evidence="9 12" id="KW-0269">Exonuclease</keyword>
<keyword evidence="2 12" id="KW-0963">Cytoplasm</keyword>
<dbReference type="AlphaFoldDB" id="A0A3S2TW32"/>
<dbReference type="NCBIfam" id="TIGR00649">
    <property type="entry name" value="MG423"/>
    <property type="match status" value="1"/>
</dbReference>
<evidence type="ECO:0000256" key="2">
    <source>
        <dbReference type="ARBA" id="ARBA00022490"/>
    </source>
</evidence>
<dbReference type="Proteomes" id="UP000288024">
    <property type="component" value="Unassembled WGS sequence"/>
</dbReference>
<keyword evidence="10 12" id="KW-0694">RNA-binding</keyword>
<comment type="caution">
    <text evidence="17">The sequence shown here is derived from an EMBL/GenBank/DDBJ whole genome shotgun (WGS) entry which is preliminary data.</text>
</comment>
<evidence type="ECO:0000256" key="15">
    <source>
        <dbReference type="PIRSR" id="PIRSR004803-3"/>
    </source>
</evidence>
<dbReference type="HAMAP" id="MF_01491">
    <property type="entry name" value="RNase_J_bact"/>
    <property type="match status" value="1"/>
</dbReference>
<feature type="active site" description="Proton acceptor" evidence="14">
    <location>
        <position position="366"/>
    </location>
</feature>
<dbReference type="PANTHER" id="PTHR43694">
    <property type="entry name" value="RIBONUCLEASE J"/>
    <property type="match status" value="1"/>
</dbReference>
<evidence type="ECO:0000256" key="14">
    <source>
        <dbReference type="PIRSR" id="PIRSR004803-1"/>
    </source>
</evidence>
<dbReference type="SUPFAM" id="SSF56281">
    <property type="entry name" value="Metallo-hydrolase/oxidoreductase"/>
    <property type="match status" value="1"/>
</dbReference>
<evidence type="ECO:0000313" key="18">
    <source>
        <dbReference type="Proteomes" id="UP000288024"/>
    </source>
</evidence>
<keyword evidence="18" id="KW-1185">Reference proteome</keyword>
<evidence type="ECO:0000256" key="11">
    <source>
        <dbReference type="ARBA" id="ARBA00065702"/>
    </source>
</evidence>
<comment type="function">
    <text evidence="12">An RNase that has 5'-3' exonuclease and possibly endonuclease activity. Involved in maturation of rRNA and in some organisms also mRNA maturation and/or decay.</text>
</comment>
<dbReference type="InterPro" id="IPR004613">
    <property type="entry name" value="RNase_J"/>
</dbReference>
<keyword evidence="15" id="KW-0106">Calcium</keyword>
<evidence type="ECO:0000256" key="10">
    <source>
        <dbReference type="ARBA" id="ARBA00022884"/>
    </source>
</evidence>
<dbReference type="InterPro" id="IPR011108">
    <property type="entry name" value="RMMBL"/>
</dbReference>
<feature type="binding site" evidence="15">
    <location>
        <position position="74"/>
    </location>
    <ligand>
        <name>Zn(2+)</name>
        <dbReference type="ChEBI" id="CHEBI:29105"/>
        <label>1</label>
        <note>catalytic</note>
    </ligand>
</feature>
<comment type="cofactor">
    <cofactor evidence="15">
        <name>Ca(2+)</name>
        <dbReference type="ChEBI" id="CHEBI:29108"/>
    </cofactor>
    <text evidence="15">Binds 1 Ca(2+) cation per subunit. Seen in 1 crystal structure, it is not clear if it is physiologically important.</text>
</comment>
<dbReference type="Gene3D" id="3.40.50.10710">
    <property type="entry name" value="Metallo-hydrolase/oxidoreductase"/>
    <property type="match status" value="1"/>
</dbReference>
<evidence type="ECO:0000256" key="3">
    <source>
        <dbReference type="ARBA" id="ARBA00022552"/>
    </source>
</evidence>
<comment type="subunit">
    <text evidence="12">Homodimer, may be a subunit of the RNA degradosome.</text>
</comment>
<dbReference type="PIRSF" id="PIRSF004803">
    <property type="entry name" value="RnjA"/>
    <property type="match status" value="1"/>
</dbReference>
<dbReference type="InterPro" id="IPR055132">
    <property type="entry name" value="RNase_J_b_CASP"/>
</dbReference>
<evidence type="ECO:0000256" key="13">
    <source>
        <dbReference type="PIRNR" id="PIRNR004803"/>
    </source>
</evidence>
<feature type="domain" description="Metallo-beta-lactamase" evidence="16">
    <location>
        <begin position="19"/>
        <end position="214"/>
    </location>
</feature>
<feature type="binding site" evidence="15">
    <location>
        <position position="72"/>
    </location>
    <ligand>
        <name>Zn(2+)</name>
        <dbReference type="ChEBI" id="CHEBI:29105"/>
        <label>1</label>
        <note>catalytic</note>
    </ligand>
</feature>
<dbReference type="GO" id="GO:0004534">
    <property type="term" value="F:5'-3' RNA exonuclease activity"/>
    <property type="evidence" value="ECO:0007669"/>
    <property type="project" value="UniProtKB-UniRule"/>
</dbReference>
<keyword evidence="4 12" id="KW-0540">Nuclease</keyword>
<feature type="binding site" evidence="15">
    <location>
        <position position="441"/>
    </location>
    <ligand>
        <name>Ca(2+)</name>
        <dbReference type="ChEBI" id="CHEBI:29108"/>
    </ligand>
</feature>
<comment type="subunit">
    <text evidence="11">Unclear whether it forms homodimers or belongs to a larger complex. According to probably does not form homodimers, while shows homodimer formation. Both reports show RNase J1 and J2 interaction, probably as a heterotetramer shows it is a component of a possible RNA degradosome complex composed of rny, rnjA, rnjB, pnp, pfkA and eno, while finds no evidence of an RNA degradosome complex.</text>
</comment>
<evidence type="ECO:0000256" key="8">
    <source>
        <dbReference type="ARBA" id="ARBA00022833"/>
    </source>
</evidence>
<reference evidence="17 18" key="1">
    <citation type="submission" date="2019-01" db="EMBL/GenBank/DDBJ databases">
        <title>Bacillus sp. M5HDSG1-1, whole genome shotgun sequence.</title>
        <authorList>
            <person name="Tuo L."/>
        </authorList>
    </citation>
    <scope>NUCLEOTIDE SEQUENCE [LARGE SCALE GENOMIC DNA]</scope>
    <source>
        <strain evidence="17 18">M5HDSG1-1</strain>
    </source>
</reference>
<evidence type="ECO:0000313" key="17">
    <source>
        <dbReference type="EMBL" id="RVT67045.1"/>
    </source>
</evidence>
<evidence type="ECO:0000256" key="7">
    <source>
        <dbReference type="ARBA" id="ARBA00022801"/>
    </source>
</evidence>
<dbReference type="GO" id="GO:0004521">
    <property type="term" value="F:RNA endonuclease activity"/>
    <property type="evidence" value="ECO:0007669"/>
    <property type="project" value="UniProtKB-UniRule"/>
</dbReference>
<gene>
    <name evidence="12" type="primary">rnj</name>
    <name evidence="17" type="ORF">EM808_00780</name>
</gene>
<comment type="similarity">
    <text evidence="12 13">Belongs to the metallo-beta-lactamase superfamily. RNA-metabolizing metallo-beta-lactamase-like family. Bacterial RNase J subfamily.</text>
</comment>
<dbReference type="GO" id="GO:0003723">
    <property type="term" value="F:RNA binding"/>
    <property type="evidence" value="ECO:0007669"/>
    <property type="project" value="UniProtKB-UniRule"/>
</dbReference>
<dbReference type="GO" id="GO:0006364">
    <property type="term" value="P:rRNA processing"/>
    <property type="evidence" value="ECO:0007669"/>
    <property type="project" value="UniProtKB-UniRule"/>
</dbReference>
<dbReference type="Pfam" id="PF17770">
    <property type="entry name" value="RNase_J_C"/>
    <property type="match status" value="1"/>
</dbReference>
<proteinExistence type="inferred from homology"/>
<dbReference type="Pfam" id="PF00753">
    <property type="entry name" value="Lactamase_B"/>
    <property type="match status" value="1"/>
</dbReference>
<evidence type="ECO:0000259" key="16">
    <source>
        <dbReference type="SMART" id="SM00849"/>
    </source>
</evidence>
<keyword evidence="8 15" id="KW-0862">Zinc</keyword>
<dbReference type="InterPro" id="IPR041636">
    <property type="entry name" value="RNase_J_C"/>
</dbReference>
<evidence type="ECO:0000256" key="5">
    <source>
        <dbReference type="ARBA" id="ARBA00022723"/>
    </source>
</evidence>
<comment type="subcellular location">
    <subcellularLocation>
        <location evidence="1 12 13">Cytoplasm</location>
    </subcellularLocation>
</comment>
<sequence length="562" mass="62522">MKKNEKIKLVALGGVGENGKNMFAVEVDEDIFVIDAGLMYPQNEMLGIDIVVPDITYLKQNEERVKGIFLTHGHEDHIGGLSFFLRELNVPVYTTRLTAELAKEKMKEQDFKGQVRFEIITSKSVLKFGSASVSFFKVNHSIPDSIAIVIHTSEGAIVHTGDFKFDQTAGDLYKPGYAEMAKLGERGVLCLLSDSTDADKPGYSTSDSVVTEELTNAFLRTKGRIIATVFATDLNRIQHIFDAAAKANRKIAVMGKNLQVILNIALKHGYIDIQEDILVSFQEIQGREKNETIILTTGNKGEPVEALHRMARKNHKQVNIGDGDTILFAASSLLGGEVFVGKTIDMLYRLGASVLTGNKTFNSSNHGSQEELKFMINILKPKFFIPIHGEYRVLKPHAQLAEKCGVLPQNIHIPEQGEMMEIKDGKLRTSGKVPAGNVLIDGSGIGDVGNIVLRDRKLLSQDGILTVVVTLNKQERKISAGPEIITRGFVYVRESEQLLEEAANRVKDIVEKSISKDSFDWTGIKQDIRDTLNQFLYEKTKRRPMILPIIMEVKTPRNKDTK</sequence>
<feature type="binding site" evidence="15">
    <location>
        <position position="49"/>
    </location>
    <ligand>
        <name>Ca(2+)</name>
        <dbReference type="ChEBI" id="CHEBI:29108"/>
    </ligand>
</feature>
<keyword evidence="3 12" id="KW-0698">rRNA processing</keyword>
<evidence type="ECO:0000256" key="9">
    <source>
        <dbReference type="ARBA" id="ARBA00022839"/>
    </source>
</evidence>
<name>A0A3S2TW32_9BACI</name>
<dbReference type="InterPro" id="IPR036866">
    <property type="entry name" value="RibonucZ/Hydroxyglut_hydro"/>
</dbReference>
<dbReference type="GO" id="GO:0008270">
    <property type="term" value="F:zinc ion binding"/>
    <property type="evidence" value="ECO:0007669"/>
    <property type="project" value="InterPro"/>
</dbReference>
<dbReference type="RefSeq" id="WP_127734479.1">
    <property type="nucleotide sequence ID" value="NZ_CAJCKN010000084.1"/>
</dbReference>
<dbReference type="CDD" id="cd07714">
    <property type="entry name" value="RNaseJ_MBL-fold"/>
    <property type="match status" value="1"/>
</dbReference>
<dbReference type="Pfam" id="PF22505">
    <property type="entry name" value="RNase_J_b_CASP"/>
    <property type="match status" value="1"/>
</dbReference>
<dbReference type="EMBL" id="RZTZ01000001">
    <property type="protein sequence ID" value="RVT67045.1"/>
    <property type="molecule type" value="Genomic_DNA"/>
</dbReference>
<feature type="active site" description="Proton donor" evidence="14">
    <location>
        <position position="194"/>
    </location>
</feature>
<dbReference type="InterPro" id="IPR042173">
    <property type="entry name" value="RNase_J_2"/>
</dbReference>
<feature type="binding site" evidence="15">
    <location>
        <position position="388"/>
    </location>
    <ligand>
        <name>Zn(2+)</name>
        <dbReference type="ChEBI" id="CHEBI:29105"/>
        <label>1</label>
        <note>catalytic</note>
    </ligand>
</feature>
<dbReference type="Gene3D" id="3.60.15.10">
    <property type="entry name" value="Ribonuclease Z/Hydroxyacylglutathione hydrolase-like"/>
    <property type="match status" value="1"/>
</dbReference>
<keyword evidence="7 12" id="KW-0378">Hydrolase</keyword>
<keyword evidence="5 13" id="KW-0479">Metal-binding</keyword>
<accession>A0A3S2TW32</accession>
<evidence type="ECO:0000256" key="4">
    <source>
        <dbReference type="ARBA" id="ARBA00022722"/>
    </source>
</evidence>
<organism evidence="17 18">
    <name type="scientific">Niallia taxi</name>
    <dbReference type="NCBI Taxonomy" id="2499688"/>
    <lineage>
        <taxon>Bacteria</taxon>
        <taxon>Bacillati</taxon>
        <taxon>Bacillota</taxon>
        <taxon>Bacilli</taxon>
        <taxon>Bacillales</taxon>
        <taxon>Bacillaceae</taxon>
        <taxon>Niallia</taxon>
    </lineage>
</organism>
<dbReference type="Gene3D" id="3.10.20.580">
    <property type="match status" value="1"/>
</dbReference>
<dbReference type="GO" id="GO:0006397">
    <property type="term" value="P:mRNA processing"/>
    <property type="evidence" value="ECO:0007669"/>
    <property type="project" value="UniProtKB-ARBA"/>
</dbReference>
<dbReference type="SMART" id="SM00849">
    <property type="entry name" value="Lactamase_B"/>
    <property type="match status" value="1"/>
</dbReference>
<dbReference type="GeneID" id="87619457"/>
<dbReference type="EC" id="3.1.-.-" evidence="12 13"/>
<dbReference type="InterPro" id="IPR001279">
    <property type="entry name" value="Metallo-B-lactamas"/>
</dbReference>
<dbReference type="Pfam" id="PF07521">
    <property type="entry name" value="RMMBL"/>
    <property type="match status" value="1"/>
</dbReference>
<dbReference type="InterPro" id="IPR030854">
    <property type="entry name" value="RNase_J_bac"/>
</dbReference>
<evidence type="ECO:0000256" key="12">
    <source>
        <dbReference type="HAMAP-Rule" id="MF_01491"/>
    </source>
</evidence>
<comment type="caution">
    <text evidence="12">Lacks conserved residue(s) required for the propagation of feature annotation.</text>
</comment>
<feature type="binding site" evidence="15">
    <location>
        <position position="47"/>
    </location>
    <ligand>
        <name>Ca(2+)</name>
        <dbReference type="ChEBI" id="CHEBI:29108"/>
    </ligand>
</feature>
<evidence type="ECO:0000256" key="6">
    <source>
        <dbReference type="ARBA" id="ARBA00022759"/>
    </source>
</evidence>
<protein>
    <recommendedName>
        <fullName evidence="12 13">Ribonuclease J</fullName>
        <shortName evidence="12">RNase J</shortName>
        <ecNumber evidence="12 13">3.1.-.-</ecNumber>
    </recommendedName>
</protein>
<evidence type="ECO:0000256" key="1">
    <source>
        <dbReference type="ARBA" id="ARBA00004496"/>
    </source>
</evidence>
<feature type="binding site" evidence="15">
    <location>
        <position position="77"/>
    </location>
    <ligand>
        <name>Zn(2+)</name>
        <dbReference type="ChEBI" id="CHEBI:29105"/>
        <label>1</label>
        <note>catalytic</note>
    </ligand>
</feature>
<dbReference type="GO" id="GO:0005737">
    <property type="term" value="C:cytoplasm"/>
    <property type="evidence" value="ECO:0007669"/>
    <property type="project" value="UniProtKB-SubCell"/>
</dbReference>
<dbReference type="FunFam" id="3.10.20.580:FF:000001">
    <property type="entry name" value="Ribonuclease J"/>
    <property type="match status" value="1"/>
</dbReference>